<reference evidence="1 2" key="1">
    <citation type="journal article" date="2013" name="PLoS ONE">
        <title>Poles Apart: Arctic and Antarctic Octadecabacter strains Share High Genome Plasticity and a New Type of Xanthorhodopsin.</title>
        <authorList>
            <person name="Vollmers J."/>
            <person name="Voget S."/>
            <person name="Dietrich S."/>
            <person name="Gollnow K."/>
            <person name="Smits M."/>
            <person name="Meyer K."/>
            <person name="Brinkhoff T."/>
            <person name="Simon M."/>
            <person name="Daniel R."/>
        </authorList>
    </citation>
    <scope>NUCLEOTIDE SEQUENCE [LARGE SCALE GENOMIC DNA]</scope>
    <source>
        <strain evidence="1 2">307</strain>
    </source>
</reference>
<dbReference type="EMBL" id="CP003740">
    <property type="protein sequence ID" value="AGI66783.1"/>
    <property type="molecule type" value="Genomic_DNA"/>
</dbReference>
<proteinExistence type="predicted"/>
<accession>M9R4T6</accession>
<protein>
    <submittedName>
        <fullName evidence="1">Uncharacterized protein</fullName>
    </submittedName>
</protein>
<gene>
    <name evidence="1" type="ORF">OAN307_c10780</name>
</gene>
<dbReference type="AlphaFoldDB" id="M9R4T6"/>
<dbReference type="HOGENOM" id="CLU_1904595_0_0_5"/>
<dbReference type="RefSeq" id="WP_015498825.1">
    <property type="nucleotide sequence ID" value="NC_020911.1"/>
</dbReference>
<evidence type="ECO:0000313" key="2">
    <source>
        <dbReference type="Proteomes" id="UP000005307"/>
    </source>
</evidence>
<organism evidence="1 2">
    <name type="scientific">Octadecabacter antarcticus 307</name>
    <dbReference type="NCBI Taxonomy" id="391626"/>
    <lineage>
        <taxon>Bacteria</taxon>
        <taxon>Pseudomonadati</taxon>
        <taxon>Pseudomonadota</taxon>
        <taxon>Alphaproteobacteria</taxon>
        <taxon>Rhodobacterales</taxon>
        <taxon>Roseobacteraceae</taxon>
        <taxon>Octadecabacter</taxon>
    </lineage>
</organism>
<evidence type="ECO:0000313" key="1">
    <source>
        <dbReference type="EMBL" id="AGI66783.1"/>
    </source>
</evidence>
<dbReference type="Proteomes" id="UP000005307">
    <property type="component" value="Chromosome"/>
</dbReference>
<dbReference type="KEGG" id="oat:OAN307_c10780"/>
<keyword evidence="2" id="KW-1185">Reference proteome</keyword>
<sequence>MTTSNPKKLVKATFRDYLSQPAFEDELDCFAMGGENYGLFSFDDRESFLDFVAPDNDWEGDKFNVELLANFFKFYGDYFSELCDLSPDHVVTLNQAERHAKTTRSMELLRRRLEAKLRKIKCNKSNFDRAAIK</sequence>
<name>M9R4T6_9RHOB</name>